<proteinExistence type="predicted"/>
<organism evidence="1 2">
    <name type="scientific">Nonomuraea typhae</name>
    <dbReference type="NCBI Taxonomy" id="2603600"/>
    <lineage>
        <taxon>Bacteria</taxon>
        <taxon>Bacillati</taxon>
        <taxon>Actinomycetota</taxon>
        <taxon>Actinomycetes</taxon>
        <taxon>Streptosporangiales</taxon>
        <taxon>Streptosporangiaceae</taxon>
        <taxon>Nonomuraea</taxon>
    </lineage>
</organism>
<keyword evidence="2" id="KW-1185">Reference proteome</keyword>
<dbReference type="PANTHER" id="PTHR43611:SF3">
    <property type="entry name" value="FLAVIN MONONUCLEOTIDE HYDROLASE 1, CHLOROPLATIC"/>
    <property type="match status" value="1"/>
</dbReference>
<dbReference type="NCBIfam" id="TIGR01509">
    <property type="entry name" value="HAD-SF-IA-v3"/>
    <property type="match status" value="1"/>
</dbReference>
<dbReference type="PANTHER" id="PTHR43611">
    <property type="entry name" value="ALPHA-D-GLUCOSE 1-PHOSPHATE PHOSPHATASE"/>
    <property type="match status" value="1"/>
</dbReference>
<dbReference type="Gene3D" id="3.40.50.1000">
    <property type="entry name" value="HAD superfamily/HAD-like"/>
    <property type="match status" value="1"/>
</dbReference>
<dbReference type="Proteomes" id="UP001612741">
    <property type="component" value="Unassembled WGS sequence"/>
</dbReference>
<dbReference type="CDD" id="cd02603">
    <property type="entry name" value="HAD_sEH-N_like"/>
    <property type="match status" value="1"/>
</dbReference>
<dbReference type="InterPro" id="IPR036412">
    <property type="entry name" value="HAD-like_sf"/>
</dbReference>
<dbReference type="GO" id="GO:0016787">
    <property type="term" value="F:hydrolase activity"/>
    <property type="evidence" value="ECO:0007669"/>
    <property type="project" value="UniProtKB-KW"/>
</dbReference>
<accession>A0ABW7Z7L6</accession>
<reference evidence="1 2" key="1">
    <citation type="submission" date="2024-10" db="EMBL/GenBank/DDBJ databases">
        <title>The Natural Products Discovery Center: Release of the First 8490 Sequenced Strains for Exploring Actinobacteria Biosynthetic Diversity.</title>
        <authorList>
            <person name="Kalkreuter E."/>
            <person name="Kautsar S.A."/>
            <person name="Yang D."/>
            <person name="Bader C.D."/>
            <person name="Teijaro C.N."/>
            <person name="Fluegel L."/>
            <person name="Davis C.M."/>
            <person name="Simpson J.R."/>
            <person name="Lauterbach L."/>
            <person name="Steele A.D."/>
            <person name="Gui C."/>
            <person name="Meng S."/>
            <person name="Li G."/>
            <person name="Viehrig K."/>
            <person name="Ye F."/>
            <person name="Su P."/>
            <person name="Kiefer A.F."/>
            <person name="Nichols A."/>
            <person name="Cepeda A.J."/>
            <person name="Yan W."/>
            <person name="Fan B."/>
            <person name="Jiang Y."/>
            <person name="Adhikari A."/>
            <person name="Zheng C.-J."/>
            <person name="Schuster L."/>
            <person name="Cowan T.M."/>
            <person name="Smanski M.J."/>
            <person name="Chevrette M.G."/>
            <person name="De Carvalho L.P.S."/>
            <person name="Shen B."/>
        </authorList>
    </citation>
    <scope>NUCLEOTIDE SEQUENCE [LARGE SCALE GENOMIC DNA]</scope>
    <source>
        <strain evidence="1 2">NPDC050545</strain>
    </source>
</reference>
<dbReference type="SFLD" id="SFLDS00003">
    <property type="entry name" value="Haloacid_Dehalogenase"/>
    <property type="match status" value="1"/>
</dbReference>
<dbReference type="Pfam" id="PF00702">
    <property type="entry name" value="Hydrolase"/>
    <property type="match status" value="1"/>
</dbReference>
<keyword evidence="1" id="KW-0378">Hydrolase</keyword>
<dbReference type="InterPro" id="IPR023214">
    <property type="entry name" value="HAD_sf"/>
</dbReference>
<name>A0ABW7Z7L6_9ACTN</name>
<protein>
    <submittedName>
        <fullName evidence="1">HAD family hydrolase</fullName>
    </submittedName>
</protein>
<dbReference type="SUPFAM" id="SSF56784">
    <property type="entry name" value="HAD-like"/>
    <property type="match status" value="1"/>
</dbReference>
<dbReference type="SFLD" id="SFLDG01129">
    <property type="entry name" value="C1.5:_HAD__Beta-PGM__Phosphata"/>
    <property type="match status" value="1"/>
</dbReference>
<dbReference type="PRINTS" id="PR00413">
    <property type="entry name" value="HADHALOGNASE"/>
</dbReference>
<comment type="caution">
    <text evidence="1">The sequence shown here is derived from an EMBL/GenBank/DDBJ whole genome shotgun (WGS) entry which is preliminary data.</text>
</comment>
<dbReference type="InterPro" id="IPR006439">
    <property type="entry name" value="HAD-SF_hydro_IA"/>
</dbReference>
<sequence>MNWIVFDYGDVLSVSQPDADVEALARAARKDLGTFTRGYWAHRLEFDRGALTDEQYWEQVLGREPAAGEVTRLVALDVASWSHPCEGTVALLRELLAEGRNVALLSNAPASMGDGLERLPWIAAIERRFFSGRLGLVKPDREIFDQMAGQLGAAPEEIVFIDDRELNVAGAERAGMTGLHYRDPETLRADLAPLL</sequence>
<dbReference type="RefSeq" id="WP_397088111.1">
    <property type="nucleotide sequence ID" value="NZ_JBITGY010000010.1"/>
</dbReference>
<gene>
    <name evidence="1" type="ORF">ACIBG2_35195</name>
</gene>
<evidence type="ECO:0000313" key="1">
    <source>
        <dbReference type="EMBL" id="MFI6502669.1"/>
    </source>
</evidence>
<dbReference type="EMBL" id="JBITGY010000010">
    <property type="protein sequence ID" value="MFI6502669.1"/>
    <property type="molecule type" value="Genomic_DNA"/>
</dbReference>
<evidence type="ECO:0000313" key="2">
    <source>
        <dbReference type="Proteomes" id="UP001612741"/>
    </source>
</evidence>